<feature type="signal peptide" evidence="8">
    <location>
        <begin position="1"/>
        <end position="18"/>
    </location>
</feature>
<name>A0A6A5WHX5_9PLEO</name>
<dbReference type="InterPro" id="IPR046530">
    <property type="entry name" value="BIM1-like_dom"/>
</dbReference>
<sequence length="212" mass="21973">MLFTTLATVAATITLASAHFKVDYPTWRGDSFGAGRSQWDFPCAGVPETNLTSNRTQWPPGGSLKFFPSHHWALTYINVGIGTNVSSFNISLLNSFNQTGNGTFCLKETAKSALEAGLAKAGLTIQSIEGKQASLQVVQIASSGASLFNCMDITFNSSAALLSDEQCTNSTGVGGIAVVNADTIKVKEGAASGLKPALGVVILAGLVAIAIV</sequence>
<gene>
    <name evidence="10" type="ORF">P154DRAFT_555822</name>
</gene>
<evidence type="ECO:0000256" key="2">
    <source>
        <dbReference type="ARBA" id="ARBA00022475"/>
    </source>
</evidence>
<dbReference type="Pfam" id="PF20238">
    <property type="entry name" value="BIM1-like_dom"/>
    <property type="match status" value="1"/>
</dbReference>
<dbReference type="GO" id="GO:0098552">
    <property type="term" value="C:side of membrane"/>
    <property type="evidence" value="ECO:0007669"/>
    <property type="project" value="UniProtKB-KW"/>
</dbReference>
<dbReference type="PANTHER" id="PTHR34992:SF2">
    <property type="entry name" value="COPPER ACQUISITION FACTOR BIM1-LIKE DOMAIN-CONTAINING PROTEIN"/>
    <property type="match status" value="1"/>
</dbReference>
<keyword evidence="3" id="KW-0336">GPI-anchor</keyword>
<comment type="subcellular location">
    <subcellularLocation>
        <location evidence="1">Cell membrane</location>
        <topology evidence="1">Lipid-anchor</topology>
        <topology evidence="1">GPI-anchor</topology>
    </subcellularLocation>
</comment>
<dbReference type="InterPro" id="IPR046936">
    <property type="entry name" value="BIM1-like"/>
</dbReference>
<dbReference type="Proteomes" id="UP000799779">
    <property type="component" value="Unassembled WGS sequence"/>
</dbReference>
<reference evidence="10" key="1">
    <citation type="journal article" date="2020" name="Stud. Mycol.">
        <title>101 Dothideomycetes genomes: a test case for predicting lifestyles and emergence of pathogens.</title>
        <authorList>
            <person name="Haridas S."/>
            <person name="Albert R."/>
            <person name="Binder M."/>
            <person name="Bloem J."/>
            <person name="Labutti K."/>
            <person name="Salamov A."/>
            <person name="Andreopoulos B."/>
            <person name="Baker S."/>
            <person name="Barry K."/>
            <person name="Bills G."/>
            <person name="Bluhm B."/>
            <person name="Cannon C."/>
            <person name="Castanera R."/>
            <person name="Culley D."/>
            <person name="Daum C."/>
            <person name="Ezra D."/>
            <person name="Gonzalez J."/>
            <person name="Henrissat B."/>
            <person name="Kuo A."/>
            <person name="Liang C."/>
            <person name="Lipzen A."/>
            <person name="Lutzoni F."/>
            <person name="Magnuson J."/>
            <person name="Mondo S."/>
            <person name="Nolan M."/>
            <person name="Ohm R."/>
            <person name="Pangilinan J."/>
            <person name="Park H.-J."/>
            <person name="Ramirez L."/>
            <person name="Alfaro M."/>
            <person name="Sun H."/>
            <person name="Tritt A."/>
            <person name="Yoshinaga Y."/>
            <person name="Zwiers L.-H."/>
            <person name="Turgeon B."/>
            <person name="Goodwin S."/>
            <person name="Spatafora J."/>
            <person name="Crous P."/>
            <person name="Grigoriev I."/>
        </authorList>
    </citation>
    <scope>NUCLEOTIDE SEQUENCE</scope>
    <source>
        <strain evidence="10">CBS 123094</strain>
    </source>
</reference>
<evidence type="ECO:0000313" key="11">
    <source>
        <dbReference type="Proteomes" id="UP000799779"/>
    </source>
</evidence>
<evidence type="ECO:0000256" key="4">
    <source>
        <dbReference type="ARBA" id="ARBA00022729"/>
    </source>
</evidence>
<accession>A0A6A5WHX5</accession>
<dbReference type="GO" id="GO:0005886">
    <property type="term" value="C:plasma membrane"/>
    <property type="evidence" value="ECO:0007669"/>
    <property type="project" value="UniProtKB-SubCell"/>
</dbReference>
<feature type="chain" id="PRO_5025626120" description="Copper acquisition factor BIM1-like domain-containing protein" evidence="8">
    <location>
        <begin position="19"/>
        <end position="212"/>
    </location>
</feature>
<keyword evidence="4 8" id="KW-0732">Signal</keyword>
<dbReference type="CDD" id="cd21176">
    <property type="entry name" value="LPMO_auxiliary-like"/>
    <property type="match status" value="1"/>
</dbReference>
<evidence type="ECO:0000256" key="7">
    <source>
        <dbReference type="ARBA" id="ARBA00023288"/>
    </source>
</evidence>
<evidence type="ECO:0000259" key="9">
    <source>
        <dbReference type="Pfam" id="PF20238"/>
    </source>
</evidence>
<keyword evidence="2" id="KW-1003">Cell membrane</keyword>
<keyword evidence="5" id="KW-0472">Membrane</keyword>
<keyword evidence="11" id="KW-1185">Reference proteome</keyword>
<evidence type="ECO:0000256" key="3">
    <source>
        <dbReference type="ARBA" id="ARBA00022622"/>
    </source>
</evidence>
<keyword evidence="7" id="KW-0449">Lipoprotein</keyword>
<proteinExistence type="predicted"/>
<dbReference type="AlphaFoldDB" id="A0A6A5WHX5"/>
<protein>
    <recommendedName>
        <fullName evidence="9">Copper acquisition factor BIM1-like domain-containing protein</fullName>
    </recommendedName>
</protein>
<dbReference type="OrthoDB" id="5333578at2759"/>
<organism evidence="10 11">
    <name type="scientific">Amniculicola lignicola CBS 123094</name>
    <dbReference type="NCBI Taxonomy" id="1392246"/>
    <lineage>
        <taxon>Eukaryota</taxon>
        <taxon>Fungi</taxon>
        <taxon>Dikarya</taxon>
        <taxon>Ascomycota</taxon>
        <taxon>Pezizomycotina</taxon>
        <taxon>Dothideomycetes</taxon>
        <taxon>Pleosporomycetidae</taxon>
        <taxon>Pleosporales</taxon>
        <taxon>Amniculicolaceae</taxon>
        <taxon>Amniculicola</taxon>
    </lineage>
</organism>
<evidence type="ECO:0000313" key="10">
    <source>
        <dbReference type="EMBL" id="KAF1997266.1"/>
    </source>
</evidence>
<feature type="domain" description="Copper acquisition factor BIM1-like" evidence="9">
    <location>
        <begin position="17"/>
        <end position="172"/>
    </location>
</feature>
<keyword evidence="6" id="KW-0325">Glycoprotein</keyword>
<evidence type="ECO:0000256" key="8">
    <source>
        <dbReference type="SAM" id="SignalP"/>
    </source>
</evidence>
<evidence type="ECO:0000256" key="6">
    <source>
        <dbReference type="ARBA" id="ARBA00023180"/>
    </source>
</evidence>
<evidence type="ECO:0000256" key="1">
    <source>
        <dbReference type="ARBA" id="ARBA00004609"/>
    </source>
</evidence>
<dbReference type="EMBL" id="ML977615">
    <property type="protein sequence ID" value="KAF1997266.1"/>
    <property type="molecule type" value="Genomic_DNA"/>
</dbReference>
<dbReference type="PANTHER" id="PTHR34992">
    <property type="entry name" value="HYPHAL ANASTAMOSIS-7 PROTEIN"/>
    <property type="match status" value="1"/>
</dbReference>
<evidence type="ECO:0000256" key="5">
    <source>
        <dbReference type="ARBA" id="ARBA00023136"/>
    </source>
</evidence>